<protein>
    <submittedName>
        <fullName evidence="17">Integrin alpha-8-like</fullName>
    </submittedName>
</protein>
<evidence type="ECO:0000256" key="8">
    <source>
        <dbReference type="ARBA" id="ARBA00023037"/>
    </source>
</evidence>
<dbReference type="Gene3D" id="2.130.10.130">
    <property type="entry name" value="Integrin alpha, N-terminal"/>
    <property type="match status" value="1"/>
</dbReference>
<dbReference type="Proteomes" id="UP000735302">
    <property type="component" value="Unassembled WGS sequence"/>
</dbReference>
<dbReference type="SMART" id="SM00191">
    <property type="entry name" value="Int_alpha"/>
    <property type="match status" value="2"/>
</dbReference>
<dbReference type="InterPro" id="IPR013519">
    <property type="entry name" value="Int_alpha_beta-p"/>
</dbReference>
<evidence type="ECO:0000256" key="7">
    <source>
        <dbReference type="ARBA" id="ARBA00022989"/>
    </source>
</evidence>
<name>A0AAV4B565_9GAST</name>
<dbReference type="Gene3D" id="2.60.40.1510">
    <property type="entry name" value="ntegrin, alpha v. Chain A, domain 3"/>
    <property type="match status" value="1"/>
</dbReference>
<dbReference type="InterPro" id="IPR048285">
    <property type="entry name" value="Integrin_alpha_Ig-like_2"/>
</dbReference>
<evidence type="ECO:0000259" key="14">
    <source>
        <dbReference type="Pfam" id="PF08441"/>
    </source>
</evidence>
<dbReference type="Gene3D" id="2.60.40.1460">
    <property type="entry name" value="Integrin domains. Chain A, domain 2"/>
    <property type="match status" value="1"/>
</dbReference>
<dbReference type="PANTHER" id="PTHR23220">
    <property type="entry name" value="INTEGRIN ALPHA"/>
    <property type="match status" value="1"/>
</dbReference>
<evidence type="ECO:0000256" key="9">
    <source>
        <dbReference type="ARBA" id="ARBA00023136"/>
    </source>
</evidence>
<feature type="repeat" description="FG-GAP" evidence="12">
    <location>
        <begin position="1"/>
        <end position="44"/>
    </location>
</feature>
<evidence type="ECO:0000256" key="1">
    <source>
        <dbReference type="ARBA" id="ARBA00004479"/>
    </source>
</evidence>
<accession>A0AAV4B565</accession>
<dbReference type="SUPFAM" id="SSF69318">
    <property type="entry name" value="Integrin alpha N-terminal domain"/>
    <property type="match status" value="1"/>
</dbReference>
<evidence type="ECO:0000256" key="13">
    <source>
        <dbReference type="RuleBase" id="RU003762"/>
    </source>
</evidence>
<evidence type="ECO:0000313" key="17">
    <source>
        <dbReference type="EMBL" id="GFO14765.1"/>
    </source>
</evidence>
<evidence type="ECO:0000256" key="3">
    <source>
        <dbReference type="ARBA" id="ARBA00022692"/>
    </source>
</evidence>
<dbReference type="Pfam" id="PF08441">
    <property type="entry name" value="Integrin_A_Ig_1"/>
    <property type="match status" value="1"/>
</dbReference>
<dbReference type="GO" id="GO:0007160">
    <property type="term" value="P:cell-matrix adhesion"/>
    <property type="evidence" value="ECO:0007669"/>
    <property type="project" value="TreeGrafter"/>
</dbReference>
<evidence type="ECO:0000313" key="18">
    <source>
        <dbReference type="Proteomes" id="UP000735302"/>
    </source>
</evidence>
<dbReference type="SUPFAM" id="SSF69179">
    <property type="entry name" value="Integrin domains"/>
    <property type="match status" value="3"/>
</dbReference>
<keyword evidence="9 13" id="KW-0472">Membrane</keyword>
<dbReference type="InterPro" id="IPR048286">
    <property type="entry name" value="Integrin_alpha_Ig-like_3"/>
</dbReference>
<keyword evidence="5" id="KW-0677">Repeat</keyword>
<dbReference type="Pfam" id="PF01839">
    <property type="entry name" value="FG-GAP"/>
    <property type="match status" value="1"/>
</dbReference>
<dbReference type="InterPro" id="IPR000413">
    <property type="entry name" value="Integrin_alpha"/>
</dbReference>
<comment type="caution">
    <text evidence="17">The sequence shown here is derived from an EMBL/GenBank/DDBJ whole genome shotgun (WGS) entry which is preliminary data.</text>
</comment>
<dbReference type="GO" id="GO:0033627">
    <property type="term" value="P:cell adhesion mediated by integrin"/>
    <property type="evidence" value="ECO:0007669"/>
    <property type="project" value="TreeGrafter"/>
</dbReference>
<dbReference type="PROSITE" id="PS51470">
    <property type="entry name" value="FG_GAP"/>
    <property type="match status" value="2"/>
</dbReference>
<keyword evidence="4" id="KW-0732">Signal</keyword>
<dbReference type="Pfam" id="PF20806">
    <property type="entry name" value="Integrin_A_Ig_3"/>
    <property type="match status" value="1"/>
</dbReference>
<dbReference type="InterPro" id="IPR028994">
    <property type="entry name" value="Integrin_alpha_N"/>
</dbReference>
<keyword evidence="6 13" id="KW-0130">Cell adhesion</keyword>
<dbReference type="GO" id="GO:0098609">
    <property type="term" value="P:cell-cell adhesion"/>
    <property type="evidence" value="ECO:0007669"/>
    <property type="project" value="TreeGrafter"/>
</dbReference>
<evidence type="ECO:0000256" key="4">
    <source>
        <dbReference type="ARBA" id="ARBA00022729"/>
    </source>
</evidence>
<keyword evidence="11" id="KW-0325">Glycoprotein</keyword>
<keyword evidence="18" id="KW-1185">Reference proteome</keyword>
<dbReference type="InterPro" id="IPR013517">
    <property type="entry name" value="FG-GAP"/>
</dbReference>
<keyword evidence="7 13" id="KW-1133">Transmembrane helix</keyword>
<reference evidence="17 18" key="1">
    <citation type="journal article" date="2021" name="Elife">
        <title>Chloroplast acquisition without the gene transfer in kleptoplastic sea slugs, Plakobranchus ocellatus.</title>
        <authorList>
            <person name="Maeda T."/>
            <person name="Takahashi S."/>
            <person name="Yoshida T."/>
            <person name="Shimamura S."/>
            <person name="Takaki Y."/>
            <person name="Nagai Y."/>
            <person name="Toyoda A."/>
            <person name="Suzuki Y."/>
            <person name="Arimoto A."/>
            <person name="Ishii H."/>
            <person name="Satoh N."/>
            <person name="Nishiyama T."/>
            <person name="Hasebe M."/>
            <person name="Maruyama T."/>
            <person name="Minagawa J."/>
            <person name="Obokata J."/>
            <person name="Shigenobu S."/>
        </authorList>
    </citation>
    <scope>NUCLEOTIDE SEQUENCE [LARGE SCALE GENOMIC DNA]</scope>
</reference>
<feature type="domain" description="Integrin alpha first immunoglubulin-like" evidence="14">
    <location>
        <begin position="95"/>
        <end position="249"/>
    </location>
</feature>
<keyword evidence="8 13" id="KW-0401">Integrin</keyword>
<evidence type="ECO:0000256" key="10">
    <source>
        <dbReference type="ARBA" id="ARBA00023170"/>
    </source>
</evidence>
<dbReference type="InterPro" id="IPR013649">
    <property type="entry name" value="Integrin_alpha_Ig-like_1"/>
</dbReference>
<dbReference type="GO" id="GO:0009897">
    <property type="term" value="C:external side of plasma membrane"/>
    <property type="evidence" value="ECO:0007669"/>
    <property type="project" value="TreeGrafter"/>
</dbReference>
<dbReference type="EMBL" id="BLXT01004580">
    <property type="protein sequence ID" value="GFO14765.1"/>
    <property type="molecule type" value="Genomic_DNA"/>
</dbReference>
<evidence type="ECO:0000256" key="11">
    <source>
        <dbReference type="ARBA" id="ARBA00023180"/>
    </source>
</evidence>
<gene>
    <name evidence="17" type="ORF">PoB_004127000</name>
</gene>
<dbReference type="Pfam" id="PF20805">
    <property type="entry name" value="Integrin_A_Ig_2"/>
    <property type="match status" value="1"/>
</dbReference>
<keyword evidence="3 13" id="KW-0812">Transmembrane</keyword>
<evidence type="ECO:0000256" key="6">
    <source>
        <dbReference type="ARBA" id="ARBA00022889"/>
    </source>
</evidence>
<feature type="repeat" description="FG-GAP" evidence="12">
    <location>
        <begin position="48"/>
        <end position="110"/>
    </location>
</feature>
<dbReference type="PRINTS" id="PR01185">
    <property type="entry name" value="INTEGRINA"/>
</dbReference>
<evidence type="ECO:0000256" key="5">
    <source>
        <dbReference type="ARBA" id="ARBA00022737"/>
    </source>
</evidence>
<evidence type="ECO:0000259" key="15">
    <source>
        <dbReference type="Pfam" id="PF20805"/>
    </source>
</evidence>
<evidence type="ECO:0000256" key="12">
    <source>
        <dbReference type="PROSITE-ProRule" id="PRU00803"/>
    </source>
</evidence>
<keyword evidence="10 13" id="KW-0675">Receptor</keyword>
<dbReference type="GO" id="GO:0008305">
    <property type="term" value="C:integrin complex"/>
    <property type="evidence" value="ECO:0007669"/>
    <property type="project" value="InterPro"/>
</dbReference>
<dbReference type="GO" id="GO:0007229">
    <property type="term" value="P:integrin-mediated signaling pathway"/>
    <property type="evidence" value="ECO:0007669"/>
    <property type="project" value="UniProtKB-KW"/>
</dbReference>
<feature type="transmembrane region" description="Helical" evidence="13">
    <location>
        <begin position="621"/>
        <end position="648"/>
    </location>
</feature>
<feature type="domain" description="Integrin alpha second immunoglobulin-like" evidence="15">
    <location>
        <begin position="257"/>
        <end position="397"/>
    </location>
</feature>
<dbReference type="Gene3D" id="2.60.40.1530">
    <property type="entry name" value="ntegrin, alpha v. Chain A, domain 4"/>
    <property type="match status" value="1"/>
</dbReference>
<dbReference type="InterPro" id="IPR032695">
    <property type="entry name" value="Integrin_dom_sf"/>
</dbReference>
<dbReference type="PANTHER" id="PTHR23220:SF133">
    <property type="entry name" value="INTEGRIN ALPHA-PS2"/>
    <property type="match status" value="1"/>
</dbReference>
<proteinExistence type="inferred from homology"/>
<comment type="subcellular location">
    <subcellularLocation>
        <location evidence="1 13">Membrane</location>
        <topology evidence="1 13">Single-pass type I membrane protein</topology>
    </subcellularLocation>
</comment>
<dbReference type="Gene3D" id="1.20.5.930">
    <property type="entry name" value="Bicelle-embedded integrin alpha(iib) transmembrane segment"/>
    <property type="match status" value="1"/>
</dbReference>
<sequence length="675" mass="74965">MALSRLGDINYDGFDDLCVGAPYAGEDRQGAVYFFHGSSQGIITDPTQVIYAKDVASPLSAFGISVSGGWDQDSNDYPDLLVGAYASDKAVFFRTRPVIKMAASIVVEPSPIDLKLKKCGPLNGDPEGPCLGITICYGYSGLSLPNILHFDTTLTLDSKDNSTIVGPAEQRAFFTDKVTKVFTKEATVDVTKDQQCNKIKAYVKGDLVDKLTPIKVVLEFKLNEEKFSASGGGDLLPILDARIPTWTLYTVEIKNDCGDDNICYPNLAISGIRTKRTHVIGTTAYLDFVIIVNNFKEDAYNTKAWITLPPGVVYDTISNQRSTVPISCGKLESDSRMVVCDIGNPMKGGTRAEFTMIVTPTNTNDTQDRLVFILFANSSNTEEKVEDYSDNHNSVEFPVTAVAEISLQAKVNPEFIVLNTTREKKVREERLVTHVFQLRNQGTCAINETILQVLWPSNDEKGNDLLYLTGPPLVQGNGKCNITVINPQNAKLFKDRWWIHDSRDRNRNDGLKSKKGRTSGKRIDCSETGDFCTVIQCHIGYMKRNSVFEITMESGFRPLRFLRDRISTDMYKITSVASARVLSVPYDFKAVDTSKFVTVTENAVTVVHTDKLKPAGKGVKIWVIALAITAGVLLLILLILLLWFCGFFRRKKHEEARYLMVKNGQSSYIDSKIVD</sequence>
<evidence type="ECO:0000259" key="16">
    <source>
        <dbReference type="Pfam" id="PF20806"/>
    </source>
</evidence>
<dbReference type="AlphaFoldDB" id="A0AAV4B565"/>
<comment type="similarity">
    <text evidence="2 13">Belongs to the integrin alpha chain family.</text>
</comment>
<dbReference type="GO" id="GO:0005178">
    <property type="term" value="F:integrin binding"/>
    <property type="evidence" value="ECO:0007669"/>
    <property type="project" value="TreeGrafter"/>
</dbReference>
<feature type="domain" description="Integrin alpha third immunoglobulin-like" evidence="16">
    <location>
        <begin position="419"/>
        <end position="590"/>
    </location>
</feature>
<organism evidence="17 18">
    <name type="scientific">Plakobranchus ocellatus</name>
    <dbReference type="NCBI Taxonomy" id="259542"/>
    <lineage>
        <taxon>Eukaryota</taxon>
        <taxon>Metazoa</taxon>
        <taxon>Spiralia</taxon>
        <taxon>Lophotrochozoa</taxon>
        <taxon>Mollusca</taxon>
        <taxon>Gastropoda</taxon>
        <taxon>Heterobranchia</taxon>
        <taxon>Euthyneura</taxon>
        <taxon>Panpulmonata</taxon>
        <taxon>Sacoglossa</taxon>
        <taxon>Placobranchoidea</taxon>
        <taxon>Plakobranchidae</taxon>
        <taxon>Plakobranchus</taxon>
    </lineage>
</organism>
<evidence type="ECO:0000256" key="2">
    <source>
        <dbReference type="ARBA" id="ARBA00008054"/>
    </source>
</evidence>